<dbReference type="Proteomes" id="UP001295462">
    <property type="component" value="Unassembled WGS sequence"/>
</dbReference>
<proteinExistence type="predicted"/>
<evidence type="ECO:0000313" key="2">
    <source>
        <dbReference type="Proteomes" id="UP001295462"/>
    </source>
</evidence>
<accession>A0AAU9QI46</accession>
<organism evidence="1 2">
    <name type="scientific">Vibrio jasicida</name>
    <dbReference type="NCBI Taxonomy" id="766224"/>
    <lineage>
        <taxon>Bacteria</taxon>
        <taxon>Pseudomonadati</taxon>
        <taxon>Pseudomonadota</taxon>
        <taxon>Gammaproteobacteria</taxon>
        <taxon>Vibrionales</taxon>
        <taxon>Vibrionaceae</taxon>
        <taxon>Vibrio</taxon>
    </lineage>
</organism>
<name>A0AAU9QI46_9VIBR</name>
<sequence length="46" mass="5249">MNSLSFQICKFADALPEISIVNIITFRIMAYYLEKKSDGDFILCSV</sequence>
<protein>
    <submittedName>
        <fullName evidence="1">Uncharacterized protein</fullName>
    </submittedName>
</protein>
<dbReference type="EMBL" id="CAKMUD010000024">
    <property type="protein sequence ID" value="CAH1573366.1"/>
    <property type="molecule type" value="Genomic_DNA"/>
</dbReference>
<gene>
    <name evidence="1" type="ORF">THF1A12_120103</name>
</gene>
<reference evidence="1" key="1">
    <citation type="submission" date="2022-01" db="EMBL/GenBank/DDBJ databases">
        <authorList>
            <person name="Lagorce A."/>
        </authorList>
    </citation>
    <scope>NUCLEOTIDE SEQUENCE</scope>
    <source>
        <strain evidence="1">Th15_F1_A12</strain>
    </source>
</reference>
<evidence type="ECO:0000313" key="1">
    <source>
        <dbReference type="EMBL" id="CAH1573366.1"/>
    </source>
</evidence>
<comment type="caution">
    <text evidence="1">The sequence shown here is derived from an EMBL/GenBank/DDBJ whole genome shotgun (WGS) entry which is preliminary data.</text>
</comment>
<dbReference type="AlphaFoldDB" id="A0AAU9QI46"/>